<sequence>MGTPPVPLPLPEVRQNLAGSQVGGHFSAGTTPAPRYRCTCRKTAHPTLNCPNPGGERRAPVTARPRSEFALPRHRHTCDTVVPSAVRTRSAPSVPHEKGAVRSLPLPLALTARLSPVVVLAAAGWALSSGPLAPPQAAEHKPAAEKTENRSASAPSTSTVSKAYPAAPAPCESVAKKTIQSLVPGAKSAGKEIPSTDSELRRTCSWNALKGYDYRWLDVSFEVMESDDAAQKSYEAHRGKKSGGGAVPGLGDSAYSVVNLTTEDEQETREGVVIARASNALVVITYNGSDFESKKAPGTDTINKGAIKAAKEAVAALESDKG</sequence>
<gene>
    <name evidence="2" type="ORF">GCM10017668_57960</name>
</gene>
<name>A0A7G1NKZ2_9ACTN</name>
<dbReference type="EMBL" id="AP023439">
    <property type="protein sequence ID" value="BCL23953.1"/>
    <property type="molecule type" value="Genomic_DNA"/>
</dbReference>
<evidence type="ECO:0000256" key="1">
    <source>
        <dbReference type="SAM" id="MobiDB-lite"/>
    </source>
</evidence>
<dbReference type="Proteomes" id="UP000516373">
    <property type="component" value="Chromosome"/>
</dbReference>
<reference evidence="2 3" key="1">
    <citation type="journal article" date="2014" name="Int. J. Syst. Evol. Microbiol.">
        <title>Complete genome sequence of Corynebacterium casei LMG S-19264T (=DSM 44701T), isolated from a smear-ripened cheese.</title>
        <authorList>
            <consortium name="US DOE Joint Genome Institute (JGI-PGF)"/>
            <person name="Walter F."/>
            <person name="Albersmeier A."/>
            <person name="Kalinowski J."/>
            <person name="Ruckert C."/>
        </authorList>
    </citation>
    <scope>NUCLEOTIDE SEQUENCE [LARGE SCALE GENOMIC DNA]</scope>
    <source>
        <strain evidence="2 3">JCM 4255</strain>
    </source>
</reference>
<evidence type="ECO:0000313" key="3">
    <source>
        <dbReference type="Proteomes" id="UP000516373"/>
    </source>
</evidence>
<organism evidence="2 3">
    <name type="scientific">Streptomyces tuirus</name>
    <dbReference type="NCBI Taxonomy" id="68278"/>
    <lineage>
        <taxon>Bacteria</taxon>
        <taxon>Bacillati</taxon>
        <taxon>Actinomycetota</taxon>
        <taxon>Actinomycetes</taxon>
        <taxon>Kitasatosporales</taxon>
        <taxon>Streptomycetaceae</taxon>
        <taxon>Streptomyces</taxon>
    </lineage>
</organism>
<evidence type="ECO:0000313" key="2">
    <source>
        <dbReference type="EMBL" id="BCL23953.1"/>
    </source>
</evidence>
<feature type="region of interest" description="Disordered" evidence="1">
    <location>
        <begin position="132"/>
        <end position="166"/>
    </location>
</feature>
<dbReference type="AlphaFoldDB" id="A0A7G1NKZ2"/>
<feature type="compositionally biased region" description="Basic and acidic residues" evidence="1">
    <location>
        <begin position="138"/>
        <end position="149"/>
    </location>
</feature>
<protein>
    <recommendedName>
        <fullName evidence="4">DUF3558 domain-containing protein</fullName>
    </recommendedName>
</protein>
<evidence type="ECO:0008006" key="4">
    <source>
        <dbReference type="Google" id="ProtNLM"/>
    </source>
</evidence>
<dbReference type="KEGG" id="stui:GCM10017668_57960"/>
<proteinExistence type="predicted"/>
<feature type="compositionally biased region" description="Polar residues" evidence="1">
    <location>
        <begin position="150"/>
        <end position="161"/>
    </location>
</feature>
<accession>A0A7G1NKZ2</accession>